<comment type="caution">
    <text evidence="1">The sequence shown here is derived from an EMBL/GenBank/DDBJ whole genome shotgun (WGS) entry which is preliminary data.</text>
</comment>
<keyword evidence="2" id="KW-1185">Reference proteome</keyword>
<dbReference type="AlphaFoldDB" id="A0A3B0BZU2"/>
<sequence length="82" mass="9540">MLYKYINNIEPKLMLLSIFWNFDDEEISSALKRQINGTVSKGRKAIALKVPFLVSLSILVNQPFTGHFCSLKKYISNQYQFH</sequence>
<accession>A0A3B0BZU2</accession>
<protein>
    <submittedName>
        <fullName evidence="1">Uncharacterized protein</fullName>
    </submittedName>
</protein>
<evidence type="ECO:0000313" key="1">
    <source>
        <dbReference type="EMBL" id="RKN77971.1"/>
    </source>
</evidence>
<name>A0A3B0BZU2_9FLAO</name>
<evidence type="ECO:0000313" key="2">
    <source>
        <dbReference type="Proteomes" id="UP000276603"/>
    </source>
</evidence>
<reference evidence="1 2" key="1">
    <citation type="submission" date="2018-10" db="EMBL/GenBank/DDBJ databases">
        <title>Ulvibacterium marinum gen. nov., sp. nov., a novel marine bacterium of the family Flavobacteriaceae, isolated from a culture of the green alga Ulva prolifera.</title>
        <authorList>
            <person name="Zhang Z."/>
        </authorList>
    </citation>
    <scope>NUCLEOTIDE SEQUENCE [LARGE SCALE GENOMIC DNA]</scope>
    <source>
        <strain evidence="1 2">CCMM003</strain>
    </source>
</reference>
<proteinExistence type="predicted"/>
<organism evidence="1 2">
    <name type="scientific">Ulvibacterium marinum</name>
    <dbReference type="NCBI Taxonomy" id="2419782"/>
    <lineage>
        <taxon>Bacteria</taxon>
        <taxon>Pseudomonadati</taxon>
        <taxon>Bacteroidota</taxon>
        <taxon>Flavobacteriia</taxon>
        <taxon>Flavobacteriales</taxon>
        <taxon>Flavobacteriaceae</taxon>
        <taxon>Ulvibacterium</taxon>
    </lineage>
</organism>
<gene>
    <name evidence="1" type="ORF">D7Z94_22400</name>
</gene>
<dbReference type="EMBL" id="RBCJ01000005">
    <property type="protein sequence ID" value="RKN77971.1"/>
    <property type="molecule type" value="Genomic_DNA"/>
</dbReference>
<dbReference type="Proteomes" id="UP000276603">
    <property type="component" value="Unassembled WGS sequence"/>
</dbReference>